<organism evidence="3 4">
    <name type="scientific">Oleiagrimonas citrea</name>
    <dbReference type="NCBI Taxonomy" id="1665687"/>
    <lineage>
        <taxon>Bacteria</taxon>
        <taxon>Pseudomonadati</taxon>
        <taxon>Pseudomonadota</taxon>
        <taxon>Gammaproteobacteria</taxon>
        <taxon>Lysobacterales</taxon>
        <taxon>Rhodanobacteraceae</taxon>
        <taxon>Oleiagrimonas</taxon>
    </lineage>
</organism>
<evidence type="ECO:0008006" key="5">
    <source>
        <dbReference type="Google" id="ProtNLM"/>
    </source>
</evidence>
<name>A0A846ZJN8_9GAMM</name>
<keyword evidence="2" id="KW-0732">Signal</keyword>
<dbReference type="Proteomes" id="UP000541636">
    <property type="component" value="Unassembled WGS sequence"/>
</dbReference>
<protein>
    <recommendedName>
        <fullName evidence="5">Beta-barrel assembly machine subunit BamC</fullName>
    </recommendedName>
</protein>
<evidence type="ECO:0000256" key="1">
    <source>
        <dbReference type="SAM" id="MobiDB-lite"/>
    </source>
</evidence>
<evidence type="ECO:0000313" key="4">
    <source>
        <dbReference type="Proteomes" id="UP000541636"/>
    </source>
</evidence>
<sequence>MKKILVALVLSTVMLSGCGMFRSSKAWEKAKQENPLEIPPNMDRPNVSDALTIPTVNAQHEQAAATTVSPNSLHLPNDVDSAYKRVGLALGNGDIGAIASQSDAEHTYQVKMAPKMELGSKQGFLQRHFSNTQDAPGSSGSSTSGDKAAPTVMVQVKPAADGGSIVSATGDPQQVGRLIGALRARLGG</sequence>
<feature type="signal peptide" evidence="2">
    <location>
        <begin position="1"/>
        <end position="26"/>
    </location>
</feature>
<proteinExistence type="predicted"/>
<dbReference type="PROSITE" id="PS51257">
    <property type="entry name" value="PROKAR_LIPOPROTEIN"/>
    <property type="match status" value="1"/>
</dbReference>
<accession>A0A846ZJN8</accession>
<dbReference type="AlphaFoldDB" id="A0A846ZJN8"/>
<gene>
    <name evidence="3" type="ORF">HF690_02420</name>
</gene>
<evidence type="ECO:0000313" key="3">
    <source>
        <dbReference type="EMBL" id="NKZ37803.1"/>
    </source>
</evidence>
<keyword evidence="4" id="KW-1185">Reference proteome</keyword>
<feature type="chain" id="PRO_5032963084" description="Beta-barrel assembly machine subunit BamC" evidence="2">
    <location>
        <begin position="27"/>
        <end position="188"/>
    </location>
</feature>
<dbReference type="RefSeq" id="WP_168608312.1">
    <property type="nucleotide sequence ID" value="NZ_JAAZQD010000001.1"/>
</dbReference>
<reference evidence="3 4" key="1">
    <citation type="journal article" date="2017" name="Int. J. Syst. Evol. Microbiol.">
        <title>Oleiagrimonas citrea sp. nov., a marine bacterium isolated from tidal flat sediment and emended description of the genus Oleiagrimonas Fang et al. 2015 and Oleiagrimonas soli.</title>
        <authorList>
            <person name="Yang S.H."/>
            <person name="Seo H.S."/>
            <person name="Seong C.N."/>
            <person name="Kwon K.K."/>
        </authorList>
    </citation>
    <scope>NUCLEOTIDE SEQUENCE [LARGE SCALE GENOMIC DNA]</scope>
    <source>
        <strain evidence="3 4">MEBiC09124</strain>
    </source>
</reference>
<feature type="compositionally biased region" description="Polar residues" evidence="1">
    <location>
        <begin position="129"/>
        <end position="145"/>
    </location>
</feature>
<comment type="caution">
    <text evidence="3">The sequence shown here is derived from an EMBL/GenBank/DDBJ whole genome shotgun (WGS) entry which is preliminary data.</text>
</comment>
<feature type="region of interest" description="Disordered" evidence="1">
    <location>
        <begin position="129"/>
        <end position="148"/>
    </location>
</feature>
<evidence type="ECO:0000256" key="2">
    <source>
        <dbReference type="SAM" id="SignalP"/>
    </source>
</evidence>
<dbReference type="EMBL" id="JAAZQD010000001">
    <property type="protein sequence ID" value="NKZ37803.1"/>
    <property type="molecule type" value="Genomic_DNA"/>
</dbReference>